<dbReference type="PANTHER" id="PTHR30336">
    <property type="entry name" value="INNER MEMBRANE PROTEIN, PROBABLE PERMEASE"/>
    <property type="match status" value="1"/>
</dbReference>
<name>A0ABN8BM86_9LACO</name>
<keyword evidence="1" id="KW-0812">Transmembrane</keyword>
<evidence type="ECO:0000259" key="2">
    <source>
        <dbReference type="Pfam" id="PF02698"/>
    </source>
</evidence>
<organism evidence="3 4">
    <name type="scientific">Periweissella ghanensis</name>
    <dbReference type="NCBI Taxonomy" id="467997"/>
    <lineage>
        <taxon>Bacteria</taxon>
        <taxon>Bacillati</taxon>
        <taxon>Bacillota</taxon>
        <taxon>Bacilli</taxon>
        <taxon>Lactobacillales</taxon>
        <taxon>Lactobacillaceae</taxon>
        <taxon>Periweissella</taxon>
    </lineage>
</organism>
<reference evidence="3 4" key="1">
    <citation type="submission" date="2021-11" db="EMBL/GenBank/DDBJ databases">
        <authorList>
            <person name="Depoorter E."/>
        </authorList>
    </citation>
    <scope>NUCLEOTIDE SEQUENCE [LARGE SCALE GENOMIC DNA]</scope>
    <source>
        <strain evidence="3 4">LMG 24286</strain>
    </source>
</reference>
<dbReference type="Pfam" id="PF02698">
    <property type="entry name" value="DUF218"/>
    <property type="match status" value="1"/>
</dbReference>
<gene>
    <name evidence="3" type="ORF">WGH24286_00347</name>
</gene>
<feature type="transmembrane region" description="Helical" evidence="1">
    <location>
        <begin position="149"/>
        <end position="170"/>
    </location>
</feature>
<protein>
    <recommendedName>
        <fullName evidence="2">DUF218 domain-containing protein</fullName>
    </recommendedName>
</protein>
<keyword evidence="4" id="KW-1185">Reference proteome</keyword>
<feature type="transmembrane region" description="Helical" evidence="1">
    <location>
        <begin position="107"/>
        <end position="129"/>
    </location>
</feature>
<evidence type="ECO:0000313" key="3">
    <source>
        <dbReference type="EMBL" id="CAH0417931.1"/>
    </source>
</evidence>
<dbReference type="PANTHER" id="PTHR30336:SF18">
    <property type="entry name" value="MEMBRANE PROTEIN"/>
    <property type="match status" value="1"/>
</dbReference>
<accession>A0ABN8BM86</accession>
<sequence length="361" mass="40577">MNISSQNIAISVVILSWVVACIFMIALILFFKRRPISLFNGVLLIATVGSILGAIILTTGYLNWLVLLGIIFAVLIGIAIIIAILSYFIGILLLWNAAVVWRREQHSLANSLTLLLGVYVLVSPLVLNLLRNTLPHLLYRFLIDIEGMIFFYLMAWLVCYGLSFFIYRFIRPKHDKAYLIVLGAGLLNGDQISPLLKRRVQRGLDFANHQYAKTGMYPYVIMSGGQGGDETIPEGVAMANYARSVGFPETQIIVEDQSKTTTENMQFSKEKILAHGFDITKGLFVTSDYHVFRAGIFAFDNGLRINGIGAKTRLYFLFNALIREFVAILARHKKVHLIVLGLIITFALVDVTLIPWLNNYR</sequence>
<evidence type="ECO:0000313" key="4">
    <source>
        <dbReference type="Proteomes" id="UP000789719"/>
    </source>
</evidence>
<keyword evidence="1" id="KW-1133">Transmembrane helix</keyword>
<feature type="domain" description="DUF218" evidence="2">
    <location>
        <begin position="178"/>
        <end position="305"/>
    </location>
</feature>
<dbReference type="InterPro" id="IPR014729">
    <property type="entry name" value="Rossmann-like_a/b/a_fold"/>
</dbReference>
<dbReference type="InterPro" id="IPR051599">
    <property type="entry name" value="Cell_Envelope_Assoc"/>
</dbReference>
<proteinExistence type="predicted"/>
<dbReference type="InterPro" id="IPR003848">
    <property type="entry name" value="DUF218"/>
</dbReference>
<feature type="transmembrane region" description="Helical" evidence="1">
    <location>
        <begin position="6"/>
        <end position="31"/>
    </location>
</feature>
<feature type="transmembrane region" description="Helical" evidence="1">
    <location>
        <begin position="337"/>
        <end position="357"/>
    </location>
</feature>
<feature type="transmembrane region" description="Helical" evidence="1">
    <location>
        <begin position="64"/>
        <end position="95"/>
    </location>
</feature>
<comment type="caution">
    <text evidence="3">The sequence shown here is derived from an EMBL/GenBank/DDBJ whole genome shotgun (WGS) entry which is preliminary data.</text>
</comment>
<keyword evidence="1" id="KW-0472">Membrane</keyword>
<dbReference type="EMBL" id="CAKKNT010000003">
    <property type="protein sequence ID" value="CAH0417931.1"/>
    <property type="molecule type" value="Genomic_DNA"/>
</dbReference>
<dbReference type="CDD" id="cd06259">
    <property type="entry name" value="YdcF-like"/>
    <property type="match status" value="1"/>
</dbReference>
<dbReference type="Proteomes" id="UP000789719">
    <property type="component" value="Unassembled WGS sequence"/>
</dbReference>
<feature type="transmembrane region" description="Helical" evidence="1">
    <location>
        <begin position="38"/>
        <end position="58"/>
    </location>
</feature>
<evidence type="ECO:0000256" key="1">
    <source>
        <dbReference type="SAM" id="Phobius"/>
    </source>
</evidence>
<dbReference type="Gene3D" id="3.40.50.620">
    <property type="entry name" value="HUPs"/>
    <property type="match status" value="1"/>
</dbReference>